<reference evidence="1" key="2">
    <citation type="submission" date="2021-08" db="EMBL/GenBank/DDBJ databases">
        <authorList>
            <person name="Tani A."/>
            <person name="Ola A."/>
            <person name="Ogura Y."/>
            <person name="Katsura K."/>
            <person name="Hayashi T."/>
        </authorList>
    </citation>
    <scope>NUCLEOTIDE SEQUENCE</scope>
    <source>
        <strain evidence="1">DSM 14458</strain>
    </source>
</reference>
<dbReference type="InterPro" id="IPR007460">
    <property type="entry name" value="BrnT_toxin"/>
</dbReference>
<dbReference type="InterPro" id="IPR038573">
    <property type="entry name" value="BrnT_sf"/>
</dbReference>
<dbReference type="EMBL" id="BPRE01000013">
    <property type="protein sequence ID" value="GJE77254.1"/>
    <property type="molecule type" value="Genomic_DNA"/>
</dbReference>
<dbReference type="RefSeq" id="WP_238308372.1">
    <property type="nucleotide sequence ID" value="NZ_BPRE01000013.1"/>
</dbReference>
<name>A0ABQ4UZD2_9HYPH</name>
<organism evidence="1 2">
    <name type="scientific">Methylorubrum suomiense</name>
    <dbReference type="NCBI Taxonomy" id="144191"/>
    <lineage>
        <taxon>Bacteria</taxon>
        <taxon>Pseudomonadati</taxon>
        <taxon>Pseudomonadota</taxon>
        <taxon>Alphaproteobacteria</taxon>
        <taxon>Hyphomicrobiales</taxon>
        <taxon>Methylobacteriaceae</taxon>
        <taxon>Methylorubrum</taxon>
    </lineage>
</organism>
<evidence type="ECO:0000313" key="2">
    <source>
        <dbReference type="Proteomes" id="UP001055093"/>
    </source>
</evidence>
<protein>
    <recommendedName>
        <fullName evidence="3">BrnT family toxin</fullName>
    </recommendedName>
</protein>
<evidence type="ECO:0000313" key="1">
    <source>
        <dbReference type="EMBL" id="GJE77254.1"/>
    </source>
</evidence>
<comment type="caution">
    <text evidence="1">The sequence shown here is derived from an EMBL/GenBank/DDBJ whole genome shotgun (WGS) entry which is preliminary data.</text>
</comment>
<evidence type="ECO:0008006" key="3">
    <source>
        <dbReference type="Google" id="ProtNLM"/>
    </source>
</evidence>
<sequence>MDFDWDDEKEAKVRAERGFGFDVAIRIFAGRTLEWQDTRKNYGEVRMKAVGEFGGDFYTVVYTDREAVRWVITAWPANRKERKKWHASA</sequence>
<accession>A0ABQ4UZD2</accession>
<dbReference type="Proteomes" id="UP001055093">
    <property type="component" value="Unassembled WGS sequence"/>
</dbReference>
<keyword evidence="2" id="KW-1185">Reference proteome</keyword>
<reference evidence="1" key="1">
    <citation type="journal article" date="2021" name="Front. Microbiol.">
        <title>Comprehensive Comparative Genomics and Phenotyping of Methylobacterium Species.</title>
        <authorList>
            <person name="Alessa O."/>
            <person name="Ogura Y."/>
            <person name="Fujitani Y."/>
            <person name="Takami H."/>
            <person name="Hayashi T."/>
            <person name="Sahin N."/>
            <person name="Tani A."/>
        </authorList>
    </citation>
    <scope>NUCLEOTIDE SEQUENCE</scope>
    <source>
        <strain evidence="1">DSM 14458</strain>
    </source>
</reference>
<dbReference type="Gene3D" id="3.10.450.530">
    <property type="entry name" value="Ribonuclease toxin, BrnT, of type II toxin-antitoxin system"/>
    <property type="match status" value="1"/>
</dbReference>
<gene>
    <name evidence="1" type="ORF">BGCPKDLD_3857</name>
</gene>
<dbReference type="Pfam" id="PF04365">
    <property type="entry name" value="BrnT_toxin"/>
    <property type="match status" value="1"/>
</dbReference>
<proteinExistence type="predicted"/>